<dbReference type="InterPro" id="IPR005630">
    <property type="entry name" value="Terpene_synthase_metal-bd"/>
</dbReference>
<dbReference type="AlphaFoldDB" id="A0ABC8TKJ9"/>
<dbReference type="SUPFAM" id="SSF48239">
    <property type="entry name" value="Terpenoid cyclases/Protein prenyltransferases"/>
    <property type="match status" value="1"/>
</dbReference>
<evidence type="ECO:0000313" key="6">
    <source>
        <dbReference type="EMBL" id="CAK9169982.1"/>
    </source>
</evidence>
<dbReference type="PANTHER" id="PTHR31225:SF252">
    <property type="entry name" value="TERPENE SYNTHASE 12-RELATED"/>
    <property type="match status" value="1"/>
</dbReference>
<dbReference type="GO" id="GO:0016838">
    <property type="term" value="F:carbon-oxygen lyase activity, acting on phosphates"/>
    <property type="evidence" value="ECO:0007669"/>
    <property type="project" value="UniProtKB-ARBA"/>
</dbReference>
<feature type="domain" description="Terpene synthase metal-binding" evidence="5">
    <location>
        <begin position="290"/>
        <end position="527"/>
    </location>
</feature>
<dbReference type="EMBL" id="CAUOFW020005410">
    <property type="protein sequence ID" value="CAK9169982.1"/>
    <property type="molecule type" value="Genomic_DNA"/>
</dbReference>
<sequence>MAFNIVCMPPQRFLMHNLPKNFPQRALKPNHTCHFRCSAITQTFQDQRRSANYQPTIWTDDFVKSLKSEDMDELHKERSKELEDEVRIMIGNKGARPLTLLQLIDDVERLGLGYRFSKDITAALDRIIAMEGSNVGVEKSIHATALKFRLLRQHGYDVSQDIFRSYKDHHGDFVEDLQNDVKGLLSLYEASFLAFEGENLLEEVKSFTMIHLEDIKGYIDKSLVEKINHSLELPLHRRMCRLEARWYIDVYSKNKEANQSLLELAVLDFNMVQSTLQSDLKTVARWWKGVSLASKLNFIRDRLMECFFWTVGMIYEPSFSDCRIGLTQVTSLITTIDDIYDVYGSLDELQLFTYVVKRWDANAVKSLPHYMKLCFLALYNTVNGMAYDTLKENGINVIPILSKAWADLCQAFLVEAEWNYRKQTPTLEDYLENAWRSVSGNVILVHAYFLMSQNVTTEALEYLERHHDILKWSSMIFRLCNDLGTSTDELQRGETANSILCCMHQNGLSEKLAREHISNLISEAWKKLNKGRVDDSPFSKHYLETAMNLARISQCTYQYGDGHGAPDSRSKNRVLATIIEPIRLIK</sequence>
<comment type="caution">
    <text evidence="6">The sequence shown here is derived from an EMBL/GenBank/DDBJ whole genome shotgun (WGS) entry which is preliminary data.</text>
</comment>
<dbReference type="CDD" id="cd00684">
    <property type="entry name" value="Terpene_cyclase_plant_C1"/>
    <property type="match status" value="1"/>
</dbReference>
<dbReference type="SFLD" id="SFLDS00005">
    <property type="entry name" value="Isoprenoid_Synthase_Type_I"/>
    <property type="match status" value="1"/>
</dbReference>
<evidence type="ECO:0000259" key="5">
    <source>
        <dbReference type="Pfam" id="PF03936"/>
    </source>
</evidence>
<dbReference type="InterPro" id="IPR036965">
    <property type="entry name" value="Terpene_synth_N_sf"/>
</dbReference>
<dbReference type="FunFam" id="1.50.10.130:FF:000001">
    <property type="entry name" value="Isoprene synthase, chloroplastic"/>
    <property type="match status" value="1"/>
</dbReference>
<keyword evidence="2" id="KW-0479">Metal-binding</keyword>
<dbReference type="InterPro" id="IPR050148">
    <property type="entry name" value="Terpene_synthase-like"/>
</dbReference>
<protein>
    <submittedName>
        <fullName evidence="6">Uncharacterized protein</fullName>
    </submittedName>
</protein>
<proteinExistence type="predicted"/>
<gene>
    <name evidence="6" type="ORF">ILEXP_LOCUS39473</name>
</gene>
<dbReference type="PANTHER" id="PTHR31225">
    <property type="entry name" value="OS04G0344100 PROTEIN-RELATED"/>
    <property type="match status" value="1"/>
</dbReference>
<dbReference type="InterPro" id="IPR008949">
    <property type="entry name" value="Isoprenoid_synthase_dom_sf"/>
</dbReference>
<dbReference type="Gene3D" id="1.50.10.130">
    <property type="entry name" value="Terpene synthase, N-terminal domain"/>
    <property type="match status" value="1"/>
</dbReference>
<keyword evidence="3" id="KW-0460">Magnesium</keyword>
<accession>A0ABC8TKJ9</accession>
<dbReference type="Pfam" id="PF01397">
    <property type="entry name" value="Terpene_synth"/>
    <property type="match status" value="1"/>
</dbReference>
<evidence type="ECO:0000256" key="1">
    <source>
        <dbReference type="ARBA" id="ARBA00001946"/>
    </source>
</evidence>
<evidence type="ECO:0000256" key="3">
    <source>
        <dbReference type="ARBA" id="ARBA00022842"/>
    </source>
</evidence>
<dbReference type="InterPro" id="IPR034741">
    <property type="entry name" value="Terpene_cyclase-like_1_C"/>
</dbReference>
<organism evidence="6 7">
    <name type="scientific">Ilex paraguariensis</name>
    <name type="common">yerba mate</name>
    <dbReference type="NCBI Taxonomy" id="185542"/>
    <lineage>
        <taxon>Eukaryota</taxon>
        <taxon>Viridiplantae</taxon>
        <taxon>Streptophyta</taxon>
        <taxon>Embryophyta</taxon>
        <taxon>Tracheophyta</taxon>
        <taxon>Spermatophyta</taxon>
        <taxon>Magnoliopsida</taxon>
        <taxon>eudicotyledons</taxon>
        <taxon>Gunneridae</taxon>
        <taxon>Pentapetalae</taxon>
        <taxon>asterids</taxon>
        <taxon>campanulids</taxon>
        <taxon>Aquifoliales</taxon>
        <taxon>Aquifoliaceae</taxon>
        <taxon>Ilex</taxon>
    </lineage>
</organism>
<dbReference type="GO" id="GO:0046872">
    <property type="term" value="F:metal ion binding"/>
    <property type="evidence" value="ECO:0007669"/>
    <property type="project" value="UniProtKB-KW"/>
</dbReference>
<reference evidence="6 7" key="1">
    <citation type="submission" date="2024-02" db="EMBL/GenBank/DDBJ databases">
        <authorList>
            <person name="Vignale AGUSTIN F."/>
            <person name="Sosa J E."/>
            <person name="Modenutti C."/>
        </authorList>
    </citation>
    <scope>NUCLEOTIDE SEQUENCE [LARGE SCALE GENOMIC DNA]</scope>
</reference>
<dbReference type="InterPro" id="IPR044814">
    <property type="entry name" value="Terpene_cyclase_plant_C1"/>
</dbReference>
<dbReference type="Pfam" id="PF03936">
    <property type="entry name" value="Terpene_synth_C"/>
    <property type="match status" value="1"/>
</dbReference>
<evidence type="ECO:0000313" key="7">
    <source>
        <dbReference type="Proteomes" id="UP001642360"/>
    </source>
</evidence>
<dbReference type="SFLD" id="SFLDG01019">
    <property type="entry name" value="Terpene_Cyclase_Like_1_C_Termi"/>
    <property type="match status" value="1"/>
</dbReference>
<evidence type="ECO:0000259" key="4">
    <source>
        <dbReference type="Pfam" id="PF01397"/>
    </source>
</evidence>
<keyword evidence="7" id="KW-1185">Reference proteome</keyword>
<dbReference type="FunFam" id="1.10.600.10:FF:000007">
    <property type="entry name" value="Isoprene synthase, chloroplastic"/>
    <property type="match status" value="1"/>
</dbReference>
<dbReference type="Proteomes" id="UP001642360">
    <property type="component" value="Unassembled WGS sequence"/>
</dbReference>
<dbReference type="Gene3D" id="1.10.600.10">
    <property type="entry name" value="Farnesyl Diphosphate Synthase"/>
    <property type="match status" value="1"/>
</dbReference>
<dbReference type="SUPFAM" id="SSF48576">
    <property type="entry name" value="Terpenoid synthases"/>
    <property type="match status" value="1"/>
</dbReference>
<dbReference type="InterPro" id="IPR008930">
    <property type="entry name" value="Terpenoid_cyclase/PrenylTrfase"/>
</dbReference>
<name>A0ABC8TKJ9_9AQUA</name>
<comment type="cofactor">
    <cofactor evidence="1">
        <name>Mg(2+)</name>
        <dbReference type="ChEBI" id="CHEBI:18420"/>
    </cofactor>
</comment>
<evidence type="ECO:0000256" key="2">
    <source>
        <dbReference type="ARBA" id="ARBA00022723"/>
    </source>
</evidence>
<feature type="domain" description="Terpene synthase N-terminal" evidence="4">
    <location>
        <begin position="57"/>
        <end position="231"/>
    </location>
</feature>
<dbReference type="InterPro" id="IPR001906">
    <property type="entry name" value="Terpene_synth_N"/>
</dbReference>